<feature type="transmembrane region" description="Helical" evidence="2">
    <location>
        <begin position="99"/>
        <end position="132"/>
    </location>
</feature>
<dbReference type="Proteomes" id="UP000001023">
    <property type="component" value="Chromosome"/>
</dbReference>
<evidence type="ECO:0000256" key="1">
    <source>
        <dbReference type="SAM" id="MobiDB-lite"/>
    </source>
</evidence>
<evidence type="ECO:0000313" key="4">
    <source>
        <dbReference type="Proteomes" id="UP000001023"/>
    </source>
</evidence>
<keyword evidence="4" id="KW-1185">Reference proteome</keyword>
<dbReference type="AlphaFoldDB" id="Q5LWB5"/>
<reference evidence="3 4" key="1">
    <citation type="journal article" date="2004" name="Nature">
        <title>Genome sequence of Silicibacter pomeroyi reveals adaptations to the marine environment.</title>
        <authorList>
            <person name="Moran M.A."/>
            <person name="Buchan A."/>
            <person name="Gonzalez J.M."/>
            <person name="Heidelberg J.F."/>
            <person name="Whitman W.B."/>
            <person name="Kiene R.P."/>
            <person name="Henriksen J.R."/>
            <person name="King G.M."/>
            <person name="Belas R."/>
            <person name="Fuqua C."/>
            <person name="Brinkac L."/>
            <person name="Lewis M."/>
            <person name="Johri S."/>
            <person name="Weaver B."/>
            <person name="Pai G."/>
            <person name="Eisen J.A."/>
            <person name="Rahe E."/>
            <person name="Sheldon W.M."/>
            <person name="Ye W."/>
            <person name="Miller T.R."/>
            <person name="Carlton J."/>
            <person name="Rasko D.A."/>
            <person name="Paulsen I.T."/>
            <person name="Ren Q."/>
            <person name="Daugherty S.C."/>
            <person name="Deboy R.T."/>
            <person name="Dodson R.J."/>
            <person name="Durkin A.S."/>
            <person name="Madupu R."/>
            <person name="Nelson W.C."/>
            <person name="Sullivan S.A."/>
            <person name="Rosovitz M.J."/>
            <person name="Haft D.H."/>
            <person name="Selengut J."/>
            <person name="Ward N."/>
        </authorList>
    </citation>
    <scope>NUCLEOTIDE SEQUENCE [LARGE SCALE GENOMIC DNA]</scope>
    <source>
        <strain evidence="4">ATCC 700808 / DSM 15171 / DSS-3</strain>
    </source>
</reference>
<feature type="compositionally biased region" description="Low complexity" evidence="1">
    <location>
        <begin position="72"/>
        <end position="81"/>
    </location>
</feature>
<accession>Q5LWB5</accession>
<proteinExistence type="predicted"/>
<dbReference type="HOGENOM" id="CLU_1260670_0_0_5"/>
<evidence type="ECO:0000313" key="3">
    <source>
        <dbReference type="EMBL" id="AAV93745.1"/>
    </source>
</evidence>
<keyword evidence="2" id="KW-0472">Membrane</keyword>
<reference evidence="3 4" key="2">
    <citation type="journal article" date="2014" name="Stand. Genomic Sci.">
        <title>An updated genome annotation for the model marine bacterium Ruegeria pomeroyi DSS-3.</title>
        <authorList>
            <person name="Rivers A.R."/>
            <person name="Smith C.B."/>
            <person name="Moran M.A."/>
        </authorList>
    </citation>
    <scope>GENOME REANNOTATION</scope>
    <source>
        <strain evidence="4">ATCC 700808 / DSM 15171 / DSS-3</strain>
    </source>
</reference>
<dbReference type="STRING" id="246200.SPO0427"/>
<dbReference type="EMBL" id="CP000031">
    <property type="protein sequence ID" value="AAV93745.1"/>
    <property type="molecule type" value="Genomic_DNA"/>
</dbReference>
<sequence length="219" mass="24220">MPRSTGASRGRKLLVSGMCAMFNPLNAPPQGVEMLKSPPREIDEAEIDQFVQAVMRQEAAAPKPRKTLPEIAPAVPEAAASEESEERKPRYQPKWRHSAAILALALLIGWPGLLVALLGLAVVVPVIAYLTLGHDRASECVAAAFARFRRLDPVRAEILRGWAMRRVAGVERVLSWLPERWTSGLYLPDLRDTPVSHDKMRLDPFSRFQAEQAETPDAG</sequence>
<keyword evidence="2" id="KW-1133">Transmembrane helix</keyword>
<dbReference type="KEGG" id="sil:SPO0427"/>
<gene>
    <name evidence="3" type="ordered locus">SPO0427</name>
</gene>
<dbReference type="PaxDb" id="246200-SPO0427"/>
<feature type="region of interest" description="Disordered" evidence="1">
    <location>
        <begin position="61"/>
        <end position="91"/>
    </location>
</feature>
<evidence type="ECO:0000256" key="2">
    <source>
        <dbReference type="SAM" id="Phobius"/>
    </source>
</evidence>
<name>Q5LWB5_RUEPO</name>
<organism evidence="3 4">
    <name type="scientific">Ruegeria pomeroyi (strain ATCC 700808 / DSM 15171 / DSS-3)</name>
    <name type="common">Silicibacter pomeroyi</name>
    <dbReference type="NCBI Taxonomy" id="246200"/>
    <lineage>
        <taxon>Bacteria</taxon>
        <taxon>Pseudomonadati</taxon>
        <taxon>Pseudomonadota</taxon>
        <taxon>Alphaproteobacteria</taxon>
        <taxon>Rhodobacterales</taxon>
        <taxon>Roseobacteraceae</taxon>
        <taxon>Ruegeria</taxon>
    </lineage>
</organism>
<keyword evidence="2" id="KW-0812">Transmembrane</keyword>
<protein>
    <submittedName>
        <fullName evidence="3">Uncharacterized protein</fullName>
    </submittedName>
</protein>